<sequence>MEELNPKSTGFFISIAFYAFYFLYMVMYTYEAIFIFHTKTNFLLICAIFICTFVSVIFASYGLLIFSCFFVIIIASIEITKFTNYGYEYFWNYGFNRIFLITRLFITLLFLIFYTLHIINLKKAKLEKLNNGNVENATTPPSTSRAVLTEHNLQESTFNNSNNPYIPRIDMNRTVVDIEKDNANFIEQKNKEAIEGFPIKKVFFPAINQDDMQSISMEPDLDSIKKNNPFSHYKVMASEHLDNPRAVKLKMDNPDMNDAEMSNEIPSMNKSIIENNIGFETNHILYNNNMNTNKN</sequence>
<dbReference type="AlphaFoldDB" id="A0A6V7S2F5"/>
<feature type="transmembrane region" description="Helical" evidence="1">
    <location>
        <begin position="95"/>
        <end position="119"/>
    </location>
</feature>
<evidence type="ECO:0000313" key="2">
    <source>
        <dbReference type="EMBL" id="CAD2090331.1"/>
    </source>
</evidence>
<keyword evidence="1" id="KW-0812">Transmembrane</keyword>
<gene>
    <name evidence="2" type="ORF">PVBDA_0802550</name>
</gene>
<evidence type="ECO:0000256" key="1">
    <source>
        <dbReference type="SAM" id="Phobius"/>
    </source>
</evidence>
<accession>A0A6V7S2F5</accession>
<keyword evidence="1" id="KW-1133">Transmembrane helix</keyword>
<evidence type="ECO:0008006" key="4">
    <source>
        <dbReference type="Google" id="ProtNLM"/>
    </source>
</evidence>
<evidence type="ECO:0000313" key="3">
    <source>
        <dbReference type="Proteomes" id="UP000515550"/>
    </source>
</evidence>
<reference evidence="2 3" key="1">
    <citation type="submission" date="2020-08" db="EMBL/GenBank/DDBJ databases">
        <authorList>
            <person name="Ramaprasad A."/>
        </authorList>
    </citation>
    <scope>NUCLEOTIDE SEQUENCE [LARGE SCALE GENOMIC DNA]</scope>
</reference>
<feature type="transmembrane region" description="Helical" evidence="1">
    <location>
        <begin position="42"/>
        <end position="75"/>
    </location>
</feature>
<protein>
    <recommendedName>
        <fullName evidence="4">Transmembrane protein</fullName>
    </recommendedName>
</protein>
<proteinExistence type="predicted"/>
<dbReference type="VEuPathDB" id="PlasmoDB:PVBDA_0802550"/>
<keyword evidence="1" id="KW-0472">Membrane</keyword>
<organism evidence="2 3">
    <name type="scientific">Plasmodium vinckei brucechwatti</name>
    <dbReference type="NCBI Taxonomy" id="119398"/>
    <lineage>
        <taxon>Eukaryota</taxon>
        <taxon>Sar</taxon>
        <taxon>Alveolata</taxon>
        <taxon>Apicomplexa</taxon>
        <taxon>Aconoidasida</taxon>
        <taxon>Haemosporida</taxon>
        <taxon>Plasmodiidae</taxon>
        <taxon>Plasmodium</taxon>
        <taxon>Plasmodium (Vinckeia)</taxon>
    </lineage>
</organism>
<dbReference type="Proteomes" id="UP000515550">
    <property type="component" value="Chromosome PVBDA_08"/>
</dbReference>
<name>A0A6V7S2F5_PLAVN</name>
<feature type="transmembrane region" description="Helical" evidence="1">
    <location>
        <begin position="12"/>
        <end position="30"/>
    </location>
</feature>
<dbReference type="EMBL" id="LR865386">
    <property type="protein sequence ID" value="CAD2090331.1"/>
    <property type="molecule type" value="Genomic_DNA"/>
</dbReference>